<accession>A0ABP6X3G0</accession>
<feature type="region of interest" description="Disordered" evidence="1">
    <location>
        <begin position="1"/>
        <end position="22"/>
    </location>
</feature>
<proteinExistence type="predicted"/>
<evidence type="ECO:0000256" key="1">
    <source>
        <dbReference type="SAM" id="MobiDB-lite"/>
    </source>
</evidence>
<protein>
    <submittedName>
        <fullName evidence="3">GAF domain-containing protein</fullName>
    </submittedName>
</protein>
<evidence type="ECO:0000259" key="2">
    <source>
        <dbReference type="PROSITE" id="PS50921"/>
    </source>
</evidence>
<comment type="caution">
    <text evidence="3">The sequence shown here is derived from an EMBL/GenBank/DDBJ whole genome shotgun (WGS) entry which is preliminary data.</text>
</comment>
<evidence type="ECO:0000313" key="3">
    <source>
        <dbReference type="EMBL" id="GAA3558358.1"/>
    </source>
</evidence>
<dbReference type="RefSeq" id="WP_204911788.1">
    <property type="nucleotide sequence ID" value="NZ_BAAAYR010000001.1"/>
</dbReference>
<dbReference type="Proteomes" id="UP001500767">
    <property type="component" value="Unassembled WGS sequence"/>
</dbReference>
<dbReference type="EMBL" id="BAAAYR010000001">
    <property type="protein sequence ID" value="GAA3558358.1"/>
    <property type="molecule type" value="Genomic_DNA"/>
</dbReference>
<name>A0ABP6X3G0_9ACTN</name>
<reference evidence="4" key="1">
    <citation type="journal article" date="2019" name="Int. J. Syst. Evol. Microbiol.">
        <title>The Global Catalogue of Microorganisms (GCM) 10K type strain sequencing project: providing services to taxonomists for standard genome sequencing and annotation.</title>
        <authorList>
            <consortium name="The Broad Institute Genomics Platform"/>
            <consortium name="The Broad Institute Genome Sequencing Center for Infectious Disease"/>
            <person name="Wu L."/>
            <person name="Ma J."/>
        </authorList>
    </citation>
    <scope>NUCLEOTIDE SEQUENCE [LARGE SCALE GENOMIC DNA]</scope>
    <source>
        <strain evidence="4">JCM 16540</strain>
    </source>
</reference>
<feature type="domain" description="ANTAR" evidence="2">
    <location>
        <begin position="184"/>
        <end position="245"/>
    </location>
</feature>
<dbReference type="Gene3D" id="3.30.450.40">
    <property type="match status" value="1"/>
</dbReference>
<dbReference type="InterPro" id="IPR005561">
    <property type="entry name" value="ANTAR"/>
</dbReference>
<organism evidence="3 4">
    <name type="scientific">Microlunatus spumicola</name>
    <dbReference type="NCBI Taxonomy" id="81499"/>
    <lineage>
        <taxon>Bacteria</taxon>
        <taxon>Bacillati</taxon>
        <taxon>Actinomycetota</taxon>
        <taxon>Actinomycetes</taxon>
        <taxon>Propionibacteriales</taxon>
        <taxon>Propionibacteriaceae</taxon>
        <taxon>Microlunatus</taxon>
    </lineage>
</organism>
<keyword evidence="4" id="KW-1185">Reference proteome</keyword>
<dbReference type="SMART" id="SM01012">
    <property type="entry name" value="ANTAR"/>
    <property type="match status" value="1"/>
</dbReference>
<evidence type="ECO:0000313" key="4">
    <source>
        <dbReference type="Proteomes" id="UP001500767"/>
    </source>
</evidence>
<dbReference type="PROSITE" id="PS50921">
    <property type="entry name" value="ANTAR"/>
    <property type="match status" value="1"/>
</dbReference>
<dbReference type="InterPro" id="IPR029016">
    <property type="entry name" value="GAF-like_dom_sf"/>
</dbReference>
<dbReference type="SUPFAM" id="SSF55781">
    <property type="entry name" value="GAF domain-like"/>
    <property type="match status" value="1"/>
</dbReference>
<feature type="compositionally biased region" description="Polar residues" evidence="1">
    <location>
        <begin position="1"/>
        <end position="19"/>
    </location>
</feature>
<gene>
    <name evidence="3" type="ORF">GCM10022197_12070</name>
</gene>
<sequence>MSTSSPPTGDRSTSDEQQGAGSGATARFLLAVGQEVGAGRVTPAALARAAVRVLPVDAAGLSMMVNVLRLPLGASSDEAAQAEELQSTLGEGPCLDAAEAQAELVADRADLEVRWPLYAEELVGTTPYRAVAAIPLRAPGGGIFAALDLYSVGDRLRERLDLAEVDQVRDPVAALLSGCVQEVGEDGESQPAWYREAAGRRHEVWVAIGMVVATRGGRRRDALSLLRAYAYSRSRSLDDLAADIVDGRLSLTELTD</sequence>